<keyword evidence="3 8" id="KW-0328">Glycosyltransferase</keyword>
<evidence type="ECO:0000313" key="10">
    <source>
        <dbReference type="EnsemblMetazoa" id="PPA36888.1"/>
    </source>
</evidence>
<comment type="subcellular location">
    <subcellularLocation>
        <location evidence="1">Membrane</location>
        <topology evidence="1">Single-pass membrane protein</topology>
    </subcellularLocation>
</comment>
<reference evidence="10" key="2">
    <citation type="submission" date="2022-06" db="UniProtKB">
        <authorList>
            <consortium name="EnsemblMetazoa"/>
        </authorList>
    </citation>
    <scope>IDENTIFICATION</scope>
    <source>
        <strain evidence="10">PS312</strain>
    </source>
</reference>
<evidence type="ECO:0000256" key="9">
    <source>
        <dbReference type="SAM" id="MobiDB-lite"/>
    </source>
</evidence>
<keyword evidence="11" id="KW-1185">Reference proteome</keyword>
<evidence type="ECO:0000256" key="7">
    <source>
        <dbReference type="ARBA" id="ARBA00023136"/>
    </source>
</evidence>
<evidence type="ECO:0000313" key="11">
    <source>
        <dbReference type="Proteomes" id="UP000005239"/>
    </source>
</evidence>
<accession>A0A8R1UTT4</accession>
<accession>A0A2A6BPE6</accession>
<evidence type="ECO:0000256" key="4">
    <source>
        <dbReference type="ARBA" id="ARBA00022679"/>
    </source>
</evidence>
<reference evidence="11" key="1">
    <citation type="journal article" date="2008" name="Nat. Genet.">
        <title>The Pristionchus pacificus genome provides a unique perspective on nematode lifestyle and parasitism.</title>
        <authorList>
            <person name="Dieterich C."/>
            <person name="Clifton S.W."/>
            <person name="Schuster L.N."/>
            <person name="Chinwalla A."/>
            <person name="Delehaunty K."/>
            <person name="Dinkelacker I."/>
            <person name="Fulton L."/>
            <person name="Fulton R."/>
            <person name="Godfrey J."/>
            <person name="Minx P."/>
            <person name="Mitreva M."/>
            <person name="Roeseler W."/>
            <person name="Tian H."/>
            <person name="Witte H."/>
            <person name="Yang S.P."/>
            <person name="Wilson R.K."/>
            <person name="Sommer R.J."/>
        </authorList>
    </citation>
    <scope>NUCLEOTIDE SEQUENCE [LARGE SCALE GENOMIC DNA]</scope>
    <source>
        <strain evidence="11">PS312</strain>
    </source>
</reference>
<dbReference type="Proteomes" id="UP000005239">
    <property type="component" value="Unassembled WGS sequence"/>
</dbReference>
<dbReference type="GO" id="GO:0016757">
    <property type="term" value="F:glycosyltransferase activity"/>
    <property type="evidence" value="ECO:0000318"/>
    <property type="project" value="GO_Central"/>
</dbReference>
<dbReference type="EnsemblMetazoa" id="PPA36888.1">
    <property type="protein sequence ID" value="PPA36888.1"/>
    <property type="gene ID" value="WBGene00275257"/>
</dbReference>
<evidence type="ECO:0000256" key="6">
    <source>
        <dbReference type="ARBA" id="ARBA00022989"/>
    </source>
</evidence>
<sequence length="598" mass="68328">MKGFIGSLFRSRVSQVILALSLLGSVYLLAVGRFSDTSALQWQRGHFYGAYFVDDRRLQSIDETPVPPSLAEQPKQETKKRYYSHKSFYAQRARERQQKLQRDGRATTTTAVSPAVSPRRTVNKTENSDTIFFHTAVLITQPKGGVGIRITSLQECGNKRTTKLRIGELQIPLRKTTVHKLCPWFFAPHCSLVGYYATGAITSNAEQPVPLPPHLPEFAEIYDNRRDQWKPLQLIDGRSAPAHSHRLAVCLQPMYLMADWPLIPNFFETWIGNGATIFYIYVHSISEEVDLMIKLYEAQKDIEVVRVNWPAVPTGKGDEDDHNPNNRMYRTEVATAVNDCILRSRATADLVVSSDLDEIIAPLNLKGGKETLFDIIDDHRKVQTKKLRGKVENLPGAFLFRQSFAYAENNWFSISHPSQLSFDHYRSVDYETKVWQRGYRSKVIYVPDRVFRAHVHDVIAFENRRWTTVVIDSDRARVLHFRQVNSKWMARENVTGDSAVLQAAAAGWQASYAARLDAVMKSETVNSQLVGAFNLTFSKPEWPNLGEQVLSEIESCREKNDEIKKDRCVTEWRCRSQMETLRPGQWVEPDSDAAWTVI</sequence>
<name>A0A2A6BPE6_PRIPA</name>
<dbReference type="AlphaFoldDB" id="A0A2A6BPE6"/>
<keyword evidence="5" id="KW-0812">Transmembrane</keyword>
<dbReference type="PANTHER" id="PTHR21461">
    <property type="entry name" value="GLYCOSYLTRANSFERASE FAMILY 92 PROTEIN"/>
    <property type="match status" value="1"/>
</dbReference>
<evidence type="ECO:0000256" key="5">
    <source>
        <dbReference type="ARBA" id="ARBA00022692"/>
    </source>
</evidence>
<dbReference type="InterPro" id="IPR008166">
    <property type="entry name" value="Glyco_transf_92"/>
</dbReference>
<keyword evidence="7" id="KW-0472">Membrane</keyword>
<dbReference type="PANTHER" id="PTHR21461:SF80">
    <property type="entry name" value="GLYCOSYLTRANSFERASE FAMILY 92 PROTEIN"/>
    <property type="match status" value="1"/>
</dbReference>
<feature type="compositionally biased region" description="Low complexity" evidence="9">
    <location>
        <begin position="106"/>
        <end position="118"/>
    </location>
</feature>
<keyword evidence="6" id="KW-1133">Transmembrane helix</keyword>
<protein>
    <recommendedName>
        <fullName evidence="8">Glycosyltransferase family 92 protein</fullName>
        <ecNumber evidence="8">2.4.1.-</ecNumber>
    </recommendedName>
</protein>
<dbReference type="GO" id="GO:0005737">
    <property type="term" value="C:cytoplasm"/>
    <property type="evidence" value="ECO:0000318"/>
    <property type="project" value="GO_Central"/>
</dbReference>
<feature type="region of interest" description="Disordered" evidence="9">
    <location>
        <begin position="99"/>
        <end position="123"/>
    </location>
</feature>
<dbReference type="EC" id="2.4.1.-" evidence="8"/>
<evidence type="ECO:0000256" key="1">
    <source>
        <dbReference type="ARBA" id="ARBA00004167"/>
    </source>
</evidence>
<gene>
    <name evidence="10" type="primary">WBGene00275257</name>
</gene>
<dbReference type="OrthoDB" id="2526284at2759"/>
<comment type="similarity">
    <text evidence="2 8">Belongs to the glycosyltransferase 92 family.</text>
</comment>
<dbReference type="Pfam" id="PF01697">
    <property type="entry name" value="Glyco_transf_92"/>
    <property type="match status" value="1"/>
</dbReference>
<keyword evidence="4 8" id="KW-0808">Transferase</keyword>
<evidence type="ECO:0000256" key="2">
    <source>
        <dbReference type="ARBA" id="ARBA00007647"/>
    </source>
</evidence>
<dbReference type="GO" id="GO:0016020">
    <property type="term" value="C:membrane"/>
    <property type="evidence" value="ECO:0007669"/>
    <property type="project" value="UniProtKB-SubCell"/>
</dbReference>
<proteinExistence type="inferred from homology"/>
<evidence type="ECO:0000256" key="3">
    <source>
        <dbReference type="ARBA" id="ARBA00022676"/>
    </source>
</evidence>
<organism evidence="10 11">
    <name type="scientific">Pristionchus pacificus</name>
    <name type="common">Parasitic nematode worm</name>
    <dbReference type="NCBI Taxonomy" id="54126"/>
    <lineage>
        <taxon>Eukaryota</taxon>
        <taxon>Metazoa</taxon>
        <taxon>Ecdysozoa</taxon>
        <taxon>Nematoda</taxon>
        <taxon>Chromadorea</taxon>
        <taxon>Rhabditida</taxon>
        <taxon>Rhabditina</taxon>
        <taxon>Diplogasteromorpha</taxon>
        <taxon>Diplogasteroidea</taxon>
        <taxon>Neodiplogasteridae</taxon>
        <taxon>Pristionchus</taxon>
    </lineage>
</organism>
<evidence type="ECO:0000256" key="8">
    <source>
        <dbReference type="RuleBase" id="RU366017"/>
    </source>
</evidence>